<proteinExistence type="predicted"/>
<gene>
    <name evidence="1" type="ORF">ACFSQ6_13510</name>
</gene>
<dbReference type="Proteomes" id="UP001597418">
    <property type="component" value="Unassembled WGS sequence"/>
</dbReference>
<sequence>MEKQQQAYNLSYLPVAWEYKEIIETLIADKAHGKVFYFDAQNKLEESVGQAMTLTGDSGSGLFVTMDNGTAVRIDRIITIMGKLGAAYDEYNNFSVCGANCDRDDNQ</sequence>
<protein>
    <submittedName>
        <fullName evidence="1">Uncharacterized protein</fullName>
    </submittedName>
</protein>
<dbReference type="RefSeq" id="WP_066751729.1">
    <property type="nucleotide sequence ID" value="NZ_JBHUMB010000014.1"/>
</dbReference>
<organism evidence="1 2">
    <name type="scientific">Sphingobacterium populi</name>
    <dbReference type="NCBI Taxonomy" id="1812824"/>
    <lineage>
        <taxon>Bacteria</taxon>
        <taxon>Pseudomonadati</taxon>
        <taxon>Bacteroidota</taxon>
        <taxon>Sphingobacteriia</taxon>
        <taxon>Sphingobacteriales</taxon>
        <taxon>Sphingobacteriaceae</taxon>
        <taxon>Sphingobacterium</taxon>
    </lineage>
</organism>
<comment type="caution">
    <text evidence="1">The sequence shown here is derived from an EMBL/GenBank/DDBJ whole genome shotgun (WGS) entry which is preliminary data.</text>
</comment>
<name>A0ABW5UFT3_9SPHI</name>
<reference evidence="2" key="1">
    <citation type="journal article" date="2019" name="Int. J. Syst. Evol. Microbiol.">
        <title>The Global Catalogue of Microorganisms (GCM) 10K type strain sequencing project: providing services to taxonomists for standard genome sequencing and annotation.</title>
        <authorList>
            <consortium name="The Broad Institute Genomics Platform"/>
            <consortium name="The Broad Institute Genome Sequencing Center for Infectious Disease"/>
            <person name="Wu L."/>
            <person name="Ma J."/>
        </authorList>
    </citation>
    <scope>NUCLEOTIDE SEQUENCE [LARGE SCALE GENOMIC DNA]</scope>
    <source>
        <strain evidence="2">KCTC 42247</strain>
    </source>
</reference>
<evidence type="ECO:0000313" key="2">
    <source>
        <dbReference type="Proteomes" id="UP001597418"/>
    </source>
</evidence>
<evidence type="ECO:0000313" key="1">
    <source>
        <dbReference type="EMBL" id="MFD2744410.1"/>
    </source>
</evidence>
<accession>A0ABW5UFT3</accession>
<dbReference type="EMBL" id="JBHUMB010000014">
    <property type="protein sequence ID" value="MFD2744410.1"/>
    <property type="molecule type" value="Genomic_DNA"/>
</dbReference>
<keyword evidence="2" id="KW-1185">Reference proteome</keyword>